<protein>
    <recommendedName>
        <fullName evidence="6">Integral membrane bound transporter domain-containing protein</fullName>
    </recommendedName>
</protein>
<name>A0A3A3ZCQ5_9ACTN</name>
<dbReference type="AlphaFoldDB" id="A0A3A3ZCQ5"/>
<organism evidence="7 8">
    <name type="scientific">Vallicoccus soli</name>
    <dbReference type="NCBI Taxonomy" id="2339232"/>
    <lineage>
        <taxon>Bacteria</taxon>
        <taxon>Bacillati</taxon>
        <taxon>Actinomycetota</taxon>
        <taxon>Actinomycetes</taxon>
        <taxon>Motilibacterales</taxon>
        <taxon>Vallicoccaceae</taxon>
        <taxon>Vallicoccus</taxon>
    </lineage>
</organism>
<feature type="domain" description="Integral membrane bound transporter" evidence="6">
    <location>
        <begin position="44"/>
        <end position="165"/>
    </location>
</feature>
<evidence type="ECO:0000256" key="2">
    <source>
        <dbReference type="ARBA" id="ARBA00022692"/>
    </source>
</evidence>
<dbReference type="GO" id="GO:0016020">
    <property type="term" value="C:membrane"/>
    <property type="evidence" value="ECO:0007669"/>
    <property type="project" value="UniProtKB-SubCell"/>
</dbReference>
<gene>
    <name evidence="7" type="ORF">D5H78_17940</name>
</gene>
<evidence type="ECO:0000313" key="8">
    <source>
        <dbReference type="Proteomes" id="UP000265614"/>
    </source>
</evidence>
<keyword evidence="2 5" id="KW-0812">Transmembrane</keyword>
<dbReference type="InterPro" id="IPR049453">
    <property type="entry name" value="Memb_transporter_dom"/>
</dbReference>
<feature type="transmembrane region" description="Helical" evidence="5">
    <location>
        <begin position="152"/>
        <end position="171"/>
    </location>
</feature>
<keyword evidence="4 5" id="KW-0472">Membrane</keyword>
<evidence type="ECO:0000256" key="3">
    <source>
        <dbReference type="ARBA" id="ARBA00022989"/>
    </source>
</evidence>
<feature type="transmembrane region" description="Helical" evidence="5">
    <location>
        <begin position="54"/>
        <end position="70"/>
    </location>
</feature>
<dbReference type="Proteomes" id="UP000265614">
    <property type="component" value="Unassembled WGS sequence"/>
</dbReference>
<keyword evidence="3 5" id="KW-1133">Transmembrane helix</keyword>
<proteinExistence type="predicted"/>
<evidence type="ECO:0000256" key="4">
    <source>
        <dbReference type="ARBA" id="ARBA00023136"/>
    </source>
</evidence>
<evidence type="ECO:0000256" key="5">
    <source>
        <dbReference type="SAM" id="Phobius"/>
    </source>
</evidence>
<feature type="transmembrane region" description="Helical" evidence="5">
    <location>
        <begin position="82"/>
        <end position="101"/>
    </location>
</feature>
<evidence type="ECO:0000256" key="1">
    <source>
        <dbReference type="ARBA" id="ARBA00004141"/>
    </source>
</evidence>
<evidence type="ECO:0000313" key="7">
    <source>
        <dbReference type="EMBL" id="RJK92754.1"/>
    </source>
</evidence>
<evidence type="ECO:0000259" key="6">
    <source>
        <dbReference type="Pfam" id="PF13515"/>
    </source>
</evidence>
<accession>A0A3A3ZCQ5</accession>
<sequence length="367" mass="38093">MPPGPAPAARRGGAVLRGRAAAGTDRARTAVWPALQGAVGAALAYGLAQQLLGHPYPFFAGVAAFVCLGLTDERRLRRVAELAAGVTLGVLVGDAFVLTFGSGPVQLAVVLSTTVLVAVLLDGGNLVVTQAGVQSLLVVGLPPTAGSPFARWQDAFVGGAVALLVAVLLPADPRRLVRRRLRALLDELAAVLGLVADALRRADAAAAEAALERSRATQPLVDAAQAAVRGGREVTRLAPRRRRHRAEVARLAVLAGHADLAVRNARVLARRAVSAAEDGRPRPEVAAAVADLADAVRVMAAVDVPRPAGWATRPRLERTAARLGAGGPWREDLAGTALVLLVRPLVVDLLEATGLDHETARRALPRT</sequence>
<dbReference type="OrthoDB" id="5198202at2"/>
<comment type="subcellular location">
    <subcellularLocation>
        <location evidence="1">Membrane</location>
        <topology evidence="1">Multi-pass membrane protein</topology>
    </subcellularLocation>
</comment>
<dbReference type="Pfam" id="PF13515">
    <property type="entry name" value="FUSC_2"/>
    <property type="match status" value="1"/>
</dbReference>
<dbReference type="RefSeq" id="WP_119951889.1">
    <property type="nucleotide sequence ID" value="NZ_QZEZ01000012.1"/>
</dbReference>
<keyword evidence="8" id="KW-1185">Reference proteome</keyword>
<comment type="caution">
    <text evidence="7">The sequence shown here is derived from an EMBL/GenBank/DDBJ whole genome shotgun (WGS) entry which is preliminary data.</text>
</comment>
<reference evidence="7 8" key="1">
    <citation type="submission" date="2018-09" db="EMBL/GenBank/DDBJ databases">
        <title>YIM 75000 draft genome.</title>
        <authorList>
            <person name="Tang S."/>
            <person name="Feng Y."/>
        </authorList>
    </citation>
    <scope>NUCLEOTIDE SEQUENCE [LARGE SCALE GENOMIC DNA]</scope>
    <source>
        <strain evidence="7 8">YIM 75000</strain>
    </source>
</reference>
<dbReference type="EMBL" id="QZEZ01000012">
    <property type="protein sequence ID" value="RJK92754.1"/>
    <property type="molecule type" value="Genomic_DNA"/>
</dbReference>